<dbReference type="STRING" id="36842.SAMN02194393_02718"/>
<dbReference type="RefSeq" id="WP_079492281.1">
    <property type="nucleotide sequence ID" value="NZ_FUZT01000006.1"/>
</dbReference>
<dbReference type="Proteomes" id="UP000190285">
    <property type="component" value="Unassembled WGS sequence"/>
</dbReference>
<gene>
    <name evidence="1" type="ORF">SAMN02194393_02718</name>
</gene>
<sequence length="283" mass="33524">MKENFERKKQYTNIQDIYKSVKIDWTNFYVYLYDTLGDPTIPFQVEPIEYLQFAKNGIKKSSNESLINSLTNAKRSIDAQVDLLICALGFDYKKFDNYPNIKDFIKKFYKKKNNDGITEKIKLLNILGLAPTLLISETRHLRNKVEHEYIIPKIDEVNKAIEIADLFINATNRKFQLAFYSFIIGNKSNVDRTSNDFNFPYIYFEFDMYRQSILITAVLGGEKILPHDYKYSKNKTMLIFPEDKDYLEILKIIFEENYDMIPKIFGNSIEEKYIKKEILNKYL</sequence>
<reference evidence="1 2" key="1">
    <citation type="submission" date="2017-02" db="EMBL/GenBank/DDBJ databases">
        <authorList>
            <person name="Peterson S.W."/>
        </authorList>
    </citation>
    <scope>NUCLEOTIDE SEQUENCE [LARGE SCALE GENOMIC DNA]</scope>
    <source>
        <strain evidence="1 2">M1</strain>
    </source>
</reference>
<name>A0A1T5LBQ6_9FIRM</name>
<organism evidence="1 2">
    <name type="scientific">Maledivibacter halophilus</name>
    <dbReference type="NCBI Taxonomy" id="36842"/>
    <lineage>
        <taxon>Bacteria</taxon>
        <taxon>Bacillati</taxon>
        <taxon>Bacillota</taxon>
        <taxon>Clostridia</taxon>
        <taxon>Peptostreptococcales</taxon>
        <taxon>Caminicellaceae</taxon>
        <taxon>Maledivibacter</taxon>
    </lineage>
</organism>
<keyword evidence="2" id="KW-1185">Reference proteome</keyword>
<dbReference type="AlphaFoldDB" id="A0A1T5LBQ6"/>
<dbReference type="OrthoDB" id="6844513at2"/>
<evidence type="ECO:0000313" key="1">
    <source>
        <dbReference type="EMBL" id="SKC73393.1"/>
    </source>
</evidence>
<protein>
    <submittedName>
        <fullName evidence="1">Uncharacterized protein</fullName>
    </submittedName>
</protein>
<proteinExistence type="predicted"/>
<dbReference type="EMBL" id="FUZT01000006">
    <property type="protein sequence ID" value="SKC73393.1"/>
    <property type="molecule type" value="Genomic_DNA"/>
</dbReference>
<accession>A0A1T5LBQ6</accession>
<evidence type="ECO:0000313" key="2">
    <source>
        <dbReference type="Proteomes" id="UP000190285"/>
    </source>
</evidence>